<dbReference type="Gene3D" id="3.40.50.720">
    <property type="entry name" value="NAD(P)-binding Rossmann-like Domain"/>
    <property type="match status" value="1"/>
</dbReference>
<accession>A0A6I4SZK2</accession>
<dbReference type="PANTHER" id="PTHR43477:SF1">
    <property type="entry name" value="DIHYDROANTICAPSIN 7-DEHYDROGENASE"/>
    <property type="match status" value="1"/>
</dbReference>
<dbReference type="CDD" id="cd05233">
    <property type="entry name" value="SDR_c"/>
    <property type="match status" value="1"/>
</dbReference>
<dbReference type="AlphaFoldDB" id="A0A6I4SZK2"/>
<comment type="similarity">
    <text evidence="1">Belongs to the short-chain dehydrogenases/reductases (SDR) family.</text>
</comment>
<dbReference type="PROSITE" id="PS00061">
    <property type="entry name" value="ADH_SHORT"/>
    <property type="match status" value="1"/>
</dbReference>
<dbReference type="FunFam" id="3.40.50.720:FF:000084">
    <property type="entry name" value="Short-chain dehydrogenase reductase"/>
    <property type="match status" value="1"/>
</dbReference>
<protein>
    <submittedName>
        <fullName evidence="4">SDR family oxidoreductase</fullName>
    </submittedName>
</protein>
<evidence type="ECO:0000259" key="3">
    <source>
        <dbReference type="SMART" id="SM00822"/>
    </source>
</evidence>
<evidence type="ECO:0000256" key="2">
    <source>
        <dbReference type="ARBA" id="ARBA00023002"/>
    </source>
</evidence>
<dbReference type="InterPro" id="IPR002347">
    <property type="entry name" value="SDR_fam"/>
</dbReference>
<dbReference type="GO" id="GO:0016491">
    <property type="term" value="F:oxidoreductase activity"/>
    <property type="evidence" value="ECO:0007669"/>
    <property type="project" value="UniProtKB-KW"/>
</dbReference>
<organism evidence="4 5">
    <name type="scientific">Croceibacterium salegens</name>
    <dbReference type="NCBI Taxonomy" id="1737568"/>
    <lineage>
        <taxon>Bacteria</taxon>
        <taxon>Pseudomonadati</taxon>
        <taxon>Pseudomonadota</taxon>
        <taxon>Alphaproteobacteria</taxon>
        <taxon>Sphingomonadales</taxon>
        <taxon>Erythrobacteraceae</taxon>
        <taxon>Croceibacterium</taxon>
    </lineage>
</organism>
<keyword evidence="2" id="KW-0560">Oxidoreductase</keyword>
<evidence type="ECO:0000313" key="5">
    <source>
        <dbReference type="Proteomes" id="UP000433652"/>
    </source>
</evidence>
<dbReference type="RefSeq" id="WP_159796959.1">
    <property type="nucleotide sequence ID" value="NZ_WTYM01000054.1"/>
</dbReference>
<sequence>MGRFTDRSYVVTGGSNGIGKATALRIAEEGGKVLVTGLNPERLAAVSNLHPNITGVRNNAREQAEADALAEKVKQQFGKIDGVFLNAGIGIPSPLGSITLDSFRETFELNVAGVLFGAQSLAPLMKSGSSMLLTCSGAKLKGTPEAALYAGSKGAIRSIALVLARALLAQGIRVNTISPGPIATDFHGGGALPAEQQAEMEAVLKKMIPLGRVGGVEEAVAVATFLLSPESSFVTGADYPVDGGEAQL</sequence>
<dbReference type="InterPro" id="IPR036291">
    <property type="entry name" value="NAD(P)-bd_dom_sf"/>
</dbReference>
<keyword evidence="5" id="KW-1185">Reference proteome</keyword>
<evidence type="ECO:0000256" key="1">
    <source>
        <dbReference type="ARBA" id="ARBA00006484"/>
    </source>
</evidence>
<evidence type="ECO:0000313" key="4">
    <source>
        <dbReference type="EMBL" id="MXO60670.1"/>
    </source>
</evidence>
<dbReference type="SUPFAM" id="SSF51735">
    <property type="entry name" value="NAD(P)-binding Rossmann-fold domains"/>
    <property type="match status" value="1"/>
</dbReference>
<dbReference type="InterPro" id="IPR020904">
    <property type="entry name" value="Sc_DH/Rdtase_CS"/>
</dbReference>
<dbReference type="SMART" id="SM00822">
    <property type="entry name" value="PKS_KR"/>
    <property type="match status" value="1"/>
</dbReference>
<dbReference type="PANTHER" id="PTHR43477">
    <property type="entry name" value="DIHYDROANTICAPSIN 7-DEHYDROGENASE"/>
    <property type="match status" value="1"/>
</dbReference>
<name>A0A6I4SZK2_9SPHN</name>
<comment type="caution">
    <text evidence="4">The sequence shown here is derived from an EMBL/GenBank/DDBJ whole genome shotgun (WGS) entry which is preliminary data.</text>
</comment>
<gene>
    <name evidence="4" type="ORF">GRI89_14085</name>
</gene>
<dbReference type="OrthoDB" id="9810734at2"/>
<dbReference type="Pfam" id="PF13561">
    <property type="entry name" value="adh_short_C2"/>
    <property type="match status" value="1"/>
</dbReference>
<reference evidence="4 5" key="1">
    <citation type="submission" date="2019-12" db="EMBL/GenBank/DDBJ databases">
        <title>Genomic-based taxomic classification of the family Erythrobacteraceae.</title>
        <authorList>
            <person name="Xu L."/>
        </authorList>
    </citation>
    <scope>NUCLEOTIDE SEQUENCE [LARGE SCALE GENOMIC DNA]</scope>
    <source>
        <strain evidence="4 5">MCCC 1K01500</strain>
    </source>
</reference>
<dbReference type="InterPro" id="IPR051122">
    <property type="entry name" value="SDR_DHRS6-like"/>
</dbReference>
<dbReference type="PRINTS" id="PR00081">
    <property type="entry name" value="GDHRDH"/>
</dbReference>
<feature type="domain" description="Ketoreductase" evidence="3">
    <location>
        <begin position="7"/>
        <end position="185"/>
    </location>
</feature>
<dbReference type="EMBL" id="WTYM01000054">
    <property type="protein sequence ID" value="MXO60670.1"/>
    <property type="molecule type" value="Genomic_DNA"/>
</dbReference>
<dbReference type="InterPro" id="IPR057326">
    <property type="entry name" value="KR_dom"/>
</dbReference>
<dbReference type="Proteomes" id="UP000433652">
    <property type="component" value="Unassembled WGS sequence"/>
</dbReference>
<proteinExistence type="inferred from homology"/>